<sequence>MTNRYAITPSRLKVARKRRGMTLVRLEQITGITTRTLSEYENGRARERQVAPAVIDALAEALEVPPAFLTAAEVEEIPLEAVSFRAPSKLTAGQRDTALAAARIAIMINEWIEEQFRLPSPDVPTLPGKDPEWSAERVRGQWGLGVAPISNLVHLLEAHGVRVFSLAEECLEVDAFSFYWKRTPYVILNTRKSGERGRFDAAHELGHLVLHPEHEIPHGKEAEQQAQRFASAFLMPEQAVLAQRLNNATVDKVLAAKSIWKVSAMALTYRLHELDLVTEWGYRSLATNLSRMGYRREEIGGIPRESSQLLSKVVAALREEGITPQRIAKDLHISMHELSDQVFGLTPATLVKPASSPGEFRPSPPTPPALRLVH</sequence>
<comment type="similarity">
    <text evidence="1">Belongs to the short-chain fatty acyl-CoA assimilation regulator (ScfR) family.</text>
</comment>
<dbReference type="InterPro" id="IPR010359">
    <property type="entry name" value="IrrE_HExxH"/>
</dbReference>
<dbReference type="RefSeq" id="WP_281429502.1">
    <property type="nucleotide sequence ID" value="NZ_JAHKRN010000029.1"/>
</dbReference>
<dbReference type="PANTHER" id="PTHR43236:SF1">
    <property type="entry name" value="BLL7220 PROTEIN"/>
    <property type="match status" value="1"/>
</dbReference>
<evidence type="ECO:0000259" key="3">
    <source>
        <dbReference type="PROSITE" id="PS50943"/>
    </source>
</evidence>
<dbReference type="Gene3D" id="1.10.10.2910">
    <property type="match status" value="1"/>
</dbReference>
<evidence type="ECO:0000313" key="5">
    <source>
        <dbReference type="Proteomes" id="UP001596096"/>
    </source>
</evidence>
<dbReference type="InterPro" id="IPR001387">
    <property type="entry name" value="Cro/C1-type_HTH"/>
</dbReference>
<dbReference type="CDD" id="cd00093">
    <property type="entry name" value="HTH_XRE"/>
    <property type="match status" value="1"/>
</dbReference>
<dbReference type="Pfam" id="PF01381">
    <property type="entry name" value="HTH_3"/>
    <property type="match status" value="1"/>
</dbReference>
<comment type="caution">
    <text evidence="4">The sequence shown here is derived from an EMBL/GenBank/DDBJ whole genome shotgun (WGS) entry which is preliminary data.</text>
</comment>
<dbReference type="PANTHER" id="PTHR43236">
    <property type="entry name" value="ANTITOXIN HIGA1"/>
    <property type="match status" value="1"/>
</dbReference>
<dbReference type="Gene3D" id="1.10.260.40">
    <property type="entry name" value="lambda repressor-like DNA-binding domains"/>
    <property type="match status" value="1"/>
</dbReference>
<gene>
    <name evidence="4" type="ORF">ACFPUY_36685</name>
</gene>
<protein>
    <submittedName>
        <fullName evidence="4">Helix-turn-helix domain-containing protein</fullName>
    </submittedName>
</protein>
<proteinExistence type="inferred from homology"/>
<dbReference type="InterPro" id="IPR010982">
    <property type="entry name" value="Lambda_DNA-bd_dom_sf"/>
</dbReference>
<dbReference type="SMART" id="SM00530">
    <property type="entry name" value="HTH_XRE"/>
    <property type="match status" value="1"/>
</dbReference>
<evidence type="ECO:0000313" key="4">
    <source>
        <dbReference type="EMBL" id="MFC5820666.1"/>
    </source>
</evidence>
<reference evidence="5" key="1">
    <citation type="journal article" date="2019" name="Int. J. Syst. Evol. Microbiol.">
        <title>The Global Catalogue of Microorganisms (GCM) 10K type strain sequencing project: providing services to taxonomists for standard genome sequencing and annotation.</title>
        <authorList>
            <consortium name="The Broad Institute Genomics Platform"/>
            <consortium name="The Broad Institute Genome Sequencing Center for Infectious Disease"/>
            <person name="Wu L."/>
            <person name="Ma J."/>
        </authorList>
    </citation>
    <scope>NUCLEOTIDE SEQUENCE [LARGE SCALE GENOMIC DNA]</scope>
    <source>
        <strain evidence="5">CGMCC 4.7106</strain>
    </source>
</reference>
<dbReference type="EMBL" id="JBHSNW010000026">
    <property type="protein sequence ID" value="MFC5820666.1"/>
    <property type="molecule type" value="Genomic_DNA"/>
</dbReference>
<dbReference type="SUPFAM" id="SSF47413">
    <property type="entry name" value="lambda repressor-like DNA-binding domains"/>
    <property type="match status" value="1"/>
</dbReference>
<accession>A0ABW1C4W4</accession>
<dbReference type="Pfam" id="PF06114">
    <property type="entry name" value="Peptidase_M78"/>
    <property type="match status" value="1"/>
</dbReference>
<evidence type="ECO:0000256" key="1">
    <source>
        <dbReference type="ARBA" id="ARBA00007227"/>
    </source>
</evidence>
<keyword evidence="5" id="KW-1185">Reference proteome</keyword>
<dbReference type="Proteomes" id="UP001596096">
    <property type="component" value="Unassembled WGS sequence"/>
</dbReference>
<feature type="region of interest" description="Disordered" evidence="2">
    <location>
        <begin position="353"/>
        <end position="374"/>
    </location>
</feature>
<feature type="domain" description="HTH cro/C1-type" evidence="3">
    <location>
        <begin position="12"/>
        <end position="69"/>
    </location>
</feature>
<evidence type="ECO:0000256" key="2">
    <source>
        <dbReference type="SAM" id="MobiDB-lite"/>
    </source>
</evidence>
<dbReference type="InterPro" id="IPR052345">
    <property type="entry name" value="Rad_response_metalloprotease"/>
</dbReference>
<dbReference type="PROSITE" id="PS50943">
    <property type="entry name" value="HTH_CROC1"/>
    <property type="match status" value="1"/>
</dbReference>
<name>A0ABW1C4W4_9ACTN</name>
<organism evidence="4 5">
    <name type="scientific">Nonomuraea harbinensis</name>
    <dbReference type="NCBI Taxonomy" id="1286938"/>
    <lineage>
        <taxon>Bacteria</taxon>
        <taxon>Bacillati</taxon>
        <taxon>Actinomycetota</taxon>
        <taxon>Actinomycetes</taxon>
        <taxon>Streptosporangiales</taxon>
        <taxon>Streptosporangiaceae</taxon>
        <taxon>Nonomuraea</taxon>
    </lineage>
</organism>